<feature type="domain" description="Carbohydrate kinase PfkB" evidence="3">
    <location>
        <begin position="6"/>
        <end position="285"/>
    </location>
</feature>
<dbReference type="EMBL" id="QXTG01000001">
    <property type="protein sequence ID" value="RIX30385.1"/>
    <property type="molecule type" value="Genomic_DNA"/>
</dbReference>
<gene>
    <name evidence="4" type="ORF">D1781_02825</name>
</gene>
<dbReference type="SUPFAM" id="SSF53613">
    <property type="entry name" value="Ribokinase-like"/>
    <property type="match status" value="1"/>
</dbReference>
<sequence length="289" mass="29032">MTGRFVTTGNALVDVVAAVPRLPERGDDVLATDGGLEVGGGGFRALAAAREAGAEVVFAGRVGTGPLGDLVRAALERLGAPAPLPAVPDLDTGFALTALEPDGERTFVTVPGAESAEPRLEALPVAEDDVVHVHGYGLVAPARGRGLADFVLALPAGPTVLLDPGPFGADADPAVLGALLRRVDWWSGNAAEARAATGLGDERAAARLLAATVRRGAVVRRGAEGCVLAVRGADPVPLPAPRVVAVDTNGAGDTHVGAFAAALLRGADPQESARVATAAASAFVARARR</sequence>
<accession>A0A3A1U0F1</accession>
<dbReference type="AlphaFoldDB" id="A0A3A1U0F1"/>
<dbReference type="OrthoDB" id="8578462at2"/>
<dbReference type="Pfam" id="PF00294">
    <property type="entry name" value="PfkB"/>
    <property type="match status" value="1"/>
</dbReference>
<evidence type="ECO:0000259" key="3">
    <source>
        <dbReference type="Pfam" id="PF00294"/>
    </source>
</evidence>
<dbReference type="PANTHER" id="PTHR10584">
    <property type="entry name" value="SUGAR KINASE"/>
    <property type="match status" value="1"/>
</dbReference>
<evidence type="ECO:0000313" key="4">
    <source>
        <dbReference type="EMBL" id="RIX30385.1"/>
    </source>
</evidence>
<comment type="caution">
    <text evidence="4">The sequence shown here is derived from an EMBL/GenBank/DDBJ whole genome shotgun (WGS) entry which is preliminary data.</text>
</comment>
<protein>
    <submittedName>
        <fullName evidence="4">Sugar kinase</fullName>
    </submittedName>
</protein>
<evidence type="ECO:0000256" key="2">
    <source>
        <dbReference type="ARBA" id="ARBA00022777"/>
    </source>
</evidence>
<dbReference type="RefSeq" id="WP_119480746.1">
    <property type="nucleotide sequence ID" value="NZ_QXTG01000001.1"/>
</dbReference>
<dbReference type="Gene3D" id="3.40.1190.20">
    <property type="match status" value="1"/>
</dbReference>
<dbReference type="InterPro" id="IPR011611">
    <property type="entry name" value="PfkB_dom"/>
</dbReference>
<evidence type="ECO:0000256" key="1">
    <source>
        <dbReference type="ARBA" id="ARBA00022679"/>
    </source>
</evidence>
<evidence type="ECO:0000313" key="5">
    <source>
        <dbReference type="Proteomes" id="UP000265742"/>
    </source>
</evidence>
<dbReference type="PROSITE" id="PS00584">
    <property type="entry name" value="PFKB_KINASES_2"/>
    <property type="match status" value="1"/>
</dbReference>
<dbReference type="Proteomes" id="UP000265742">
    <property type="component" value="Unassembled WGS sequence"/>
</dbReference>
<keyword evidence="2 4" id="KW-0418">Kinase</keyword>
<dbReference type="GO" id="GO:0016301">
    <property type="term" value="F:kinase activity"/>
    <property type="evidence" value="ECO:0007669"/>
    <property type="project" value="UniProtKB-KW"/>
</dbReference>
<organism evidence="4 5">
    <name type="scientific">Amnibacterium setariae</name>
    <dbReference type="NCBI Taxonomy" id="2306585"/>
    <lineage>
        <taxon>Bacteria</taxon>
        <taxon>Bacillati</taxon>
        <taxon>Actinomycetota</taxon>
        <taxon>Actinomycetes</taxon>
        <taxon>Micrococcales</taxon>
        <taxon>Microbacteriaceae</taxon>
        <taxon>Amnibacterium</taxon>
    </lineage>
</organism>
<keyword evidence="5" id="KW-1185">Reference proteome</keyword>
<keyword evidence="1" id="KW-0808">Transferase</keyword>
<dbReference type="InterPro" id="IPR029056">
    <property type="entry name" value="Ribokinase-like"/>
</dbReference>
<reference evidence="5" key="1">
    <citation type="submission" date="2018-09" db="EMBL/GenBank/DDBJ databases">
        <authorList>
            <person name="Kim I."/>
        </authorList>
    </citation>
    <scope>NUCLEOTIDE SEQUENCE [LARGE SCALE GENOMIC DNA]</scope>
    <source>
        <strain evidence="5">DD4a</strain>
    </source>
</reference>
<dbReference type="PANTHER" id="PTHR10584:SF167">
    <property type="entry name" value="PFKB DOMAIN PROTEIN"/>
    <property type="match status" value="1"/>
</dbReference>
<name>A0A3A1U0F1_9MICO</name>
<dbReference type="InterPro" id="IPR002173">
    <property type="entry name" value="Carboh/pur_kinase_PfkB_CS"/>
</dbReference>
<proteinExistence type="predicted"/>